<dbReference type="InterPro" id="IPR007267">
    <property type="entry name" value="GtrA_DPMS_TM"/>
</dbReference>
<dbReference type="PANTHER" id="PTHR38459:SF1">
    <property type="entry name" value="PROPHAGE BACTOPRENOL-LINKED GLUCOSE TRANSLOCASE HOMOLOG"/>
    <property type="match status" value="1"/>
</dbReference>
<feature type="transmembrane region" description="Helical" evidence="6">
    <location>
        <begin position="42"/>
        <end position="59"/>
    </location>
</feature>
<dbReference type="AlphaFoldDB" id="A0A1Q8TBF3"/>
<evidence type="ECO:0000259" key="7">
    <source>
        <dbReference type="Pfam" id="PF04138"/>
    </source>
</evidence>
<evidence type="ECO:0000256" key="6">
    <source>
        <dbReference type="SAM" id="Phobius"/>
    </source>
</evidence>
<dbReference type="GO" id="GO:0000271">
    <property type="term" value="P:polysaccharide biosynthetic process"/>
    <property type="evidence" value="ECO:0007669"/>
    <property type="project" value="InterPro"/>
</dbReference>
<gene>
    <name evidence="8" type="ORF">BTW10_12265</name>
</gene>
<evidence type="ECO:0000256" key="5">
    <source>
        <dbReference type="ARBA" id="ARBA00023136"/>
    </source>
</evidence>
<sequence>MSRLAGEAGTAARFGLVGVIATGSHLLVAGVLLGLWPGMSEFVANLVAFLAAFQVSLIGHRRVTFRRRGRATRFFLVAALGFALNNGVLAALLAVTPLSGFIAVAIATLMVPVLTYLASRFWAFGEPP</sequence>
<dbReference type="RefSeq" id="WP_075369652.1">
    <property type="nucleotide sequence ID" value="NZ_MSDQ01000029.1"/>
</dbReference>
<feature type="transmembrane region" description="Helical" evidence="6">
    <location>
        <begin position="71"/>
        <end position="95"/>
    </location>
</feature>
<name>A0A1Q8TBF3_9GAMM</name>
<comment type="caution">
    <text evidence="8">The sequence shown here is derived from an EMBL/GenBank/DDBJ whole genome shotgun (WGS) entry which is preliminary data.</text>
</comment>
<evidence type="ECO:0000256" key="1">
    <source>
        <dbReference type="ARBA" id="ARBA00004141"/>
    </source>
</evidence>
<dbReference type="GO" id="GO:0005886">
    <property type="term" value="C:plasma membrane"/>
    <property type="evidence" value="ECO:0007669"/>
    <property type="project" value="TreeGrafter"/>
</dbReference>
<comment type="similarity">
    <text evidence="2">Belongs to the GtrA family.</text>
</comment>
<dbReference type="STRING" id="223900.GCA_000821045_02674"/>
<protein>
    <recommendedName>
        <fullName evidence="7">GtrA/DPMS transmembrane domain-containing protein</fullName>
    </recommendedName>
</protein>
<reference evidence="8 9" key="1">
    <citation type="submission" date="2016-12" db="EMBL/GenBank/DDBJ databases">
        <title>Draft genome sequences of strains Salinicola socius SMB35, Salinicola sp. MH3R3-1 and Chromohalobacter sp. SMB17 from the Verkhnekamsk potash mining region of Russia.</title>
        <authorList>
            <person name="Mavrodi D.V."/>
            <person name="Olsson B.E."/>
            <person name="Korsakova E.S."/>
            <person name="Pyankova A."/>
            <person name="Mavrodi O.V."/>
            <person name="Plotnikova E.G."/>
        </authorList>
    </citation>
    <scope>NUCLEOTIDE SEQUENCE [LARGE SCALE GENOMIC DNA]</scope>
    <source>
        <strain evidence="8 9">SMB17</strain>
    </source>
</reference>
<dbReference type="InterPro" id="IPR051401">
    <property type="entry name" value="GtrA_CellWall_Glycosyl"/>
</dbReference>
<feature type="domain" description="GtrA/DPMS transmembrane" evidence="7">
    <location>
        <begin position="13"/>
        <end position="124"/>
    </location>
</feature>
<dbReference type="EMBL" id="MSDQ01000029">
    <property type="protein sequence ID" value="OLO10995.1"/>
    <property type="molecule type" value="Genomic_DNA"/>
</dbReference>
<dbReference type="Proteomes" id="UP000186806">
    <property type="component" value="Unassembled WGS sequence"/>
</dbReference>
<keyword evidence="9" id="KW-1185">Reference proteome</keyword>
<keyword evidence="3 6" id="KW-0812">Transmembrane</keyword>
<keyword evidence="5 6" id="KW-0472">Membrane</keyword>
<proteinExistence type="inferred from homology"/>
<evidence type="ECO:0000256" key="4">
    <source>
        <dbReference type="ARBA" id="ARBA00022989"/>
    </source>
</evidence>
<comment type="subcellular location">
    <subcellularLocation>
        <location evidence="1">Membrane</location>
        <topology evidence="1">Multi-pass membrane protein</topology>
    </subcellularLocation>
</comment>
<dbReference type="PANTHER" id="PTHR38459">
    <property type="entry name" value="PROPHAGE BACTOPRENOL-LINKED GLUCOSE TRANSLOCASE HOMOLOG"/>
    <property type="match status" value="1"/>
</dbReference>
<evidence type="ECO:0000313" key="8">
    <source>
        <dbReference type="EMBL" id="OLO10995.1"/>
    </source>
</evidence>
<accession>A0A1Q8TBF3</accession>
<feature type="transmembrane region" description="Helical" evidence="6">
    <location>
        <begin position="12"/>
        <end position="36"/>
    </location>
</feature>
<evidence type="ECO:0000256" key="3">
    <source>
        <dbReference type="ARBA" id="ARBA00022692"/>
    </source>
</evidence>
<dbReference type="Pfam" id="PF04138">
    <property type="entry name" value="GtrA_DPMS_TM"/>
    <property type="match status" value="1"/>
</dbReference>
<evidence type="ECO:0000313" key="9">
    <source>
        <dbReference type="Proteomes" id="UP000186806"/>
    </source>
</evidence>
<organism evidence="8 9">
    <name type="scientific">Chromohalobacter japonicus</name>
    <dbReference type="NCBI Taxonomy" id="223900"/>
    <lineage>
        <taxon>Bacteria</taxon>
        <taxon>Pseudomonadati</taxon>
        <taxon>Pseudomonadota</taxon>
        <taxon>Gammaproteobacteria</taxon>
        <taxon>Oceanospirillales</taxon>
        <taxon>Halomonadaceae</taxon>
        <taxon>Chromohalobacter</taxon>
    </lineage>
</organism>
<keyword evidence="4 6" id="KW-1133">Transmembrane helix</keyword>
<evidence type="ECO:0000256" key="2">
    <source>
        <dbReference type="ARBA" id="ARBA00009399"/>
    </source>
</evidence>
<feature type="transmembrane region" description="Helical" evidence="6">
    <location>
        <begin position="101"/>
        <end position="123"/>
    </location>
</feature>